<keyword evidence="7" id="KW-1185">Reference proteome</keyword>
<evidence type="ECO:0000259" key="5">
    <source>
        <dbReference type="Pfam" id="PF03537"/>
    </source>
</evidence>
<feature type="compositionally biased region" description="Gly residues" evidence="3">
    <location>
        <begin position="59"/>
        <end position="72"/>
    </location>
</feature>
<feature type="compositionally biased region" description="Low complexity" evidence="3">
    <location>
        <begin position="73"/>
        <end position="89"/>
    </location>
</feature>
<dbReference type="Pfam" id="PF03537">
    <property type="entry name" value="Glyco_hydro_114"/>
    <property type="match status" value="1"/>
</dbReference>
<name>A0ABR4PMZ1_9HELO</name>
<keyword evidence="4" id="KW-0472">Membrane</keyword>
<feature type="region of interest" description="Disordered" evidence="3">
    <location>
        <begin position="59"/>
        <end position="89"/>
    </location>
</feature>
<evidence type="ECO:0000313" key="6">
    <source>
        <dbReference type="EMBL" id="KAL3424694.1"/>
    </source>
</evidence>
<dbReference type="EMBL" id="JBFCZG010000003">
    <property type="protein sequence ID" value="KAL3424694.1"/>
    <property type="molecule type" value="Genomic_DNA"/>
</dbReference>
<keyword evidence="4" id="KW-1133">Transmembrane helix</keyword>
<organism evidence="6 7">
    <name type="scientific">Phlyctema vagabunda</name>
    <dbReference type="NCBI Taxonomy" id="108571"/>
    <lineage>
        <taxon>Eukaryota</taxon>
        <taxon>Fungi</taxon>
        <taxon>Dikarya</taxon>
        <taxon>Ascomycota</taxon>
        <taxon>Pezizomycotina</taxon>
        <taxon>Leotiomycetes</taxon>
        <taxon>Helotiales</taxon>
        <taxon>Dermateaceae</taxon>
        <taxon>Phlyctema</taxon>
    </lineage>
</organism>
<evidence type="ECO:0000256" key="2">
    <source>
        <dbReference type="ARBA" id="ARBA00012755"/>
    </source>
</evidence>
<accession>A0ABR4PMZ1</accession>
<dbReference type="InterPro" id="IPR017853">
    <property type="entry name" value="GH"/>
</dbReference>
<evidence type="ECO:0000256" key="4">
    <source>
        <dbReference type="SAM" id="Phobius"/>
    </source>
</evidence>
<gene>
    <name evidence="6" type="ORF">PVAG01_03975</name>
</gene>
<reference evidence="6 7" key="1">
    <citation type="submission" date="2024-06" db="EMBL/GenBank/DDBJ databases">
        <title>Complete genome of Phlyctema vagabunda strain 19-DSS-EL-015.</title>
        <authorList>
            <person name="Fiorenzani C."/>
        </authorList>
    </citation>
    <scope>NUCLEOTIDE SEQUENCE [LARGE SCALE GENOMIC DNA]</scope>
    <source>
        <strain evidence="6 7">19-DSS-EL-015</strain>
    </source>
</reference>
<feature type="transmembrane region" description="Helical" evidence="4">
    <location>
        <begin position="30"/>
        <end position="54"/>
    </location>
</feature>
<dbReference type="InterPro" id="IPR004352">
    <property type="entry name" value="GH114_TIM-barrel"/>
</dbReference>
<evidence type="ECO:0000256" key="1">
    <source>
        <dbReference type="ARBA" id="ARBA00001255"/>
    </source>
</evidence>
<dbReference type="SUPFAM" id="SSF51445">
    <property type="entry name" value="(Trans)glycosidases"/>
    <property type="match status" value="1"/>
</dbReference>
<dbReference type="PANTHER" id="PTHR35273">
    <property type="entry name" value="ALPHA-1,4 POLYGALACTOSAMINIDASE, PUTATIVE (AFU_ORTHOLOGUE AFUA_3G07890)-RELATED"/>
    <property type="match status" value="1"/>
</dbReference>
<proteinExistence type="predicted"/>
<dbReference type="Gene3D" id="3.20.20.70">
    <property type="entry name" value="Aldolase class I"/>
    <property type="match status" value="1"/>
</dbReference>
<comment type="catalytic activity">
    <reaction evidence="1">
        <text>Hydrolysis of terminal, non-reducing alpha-D-galactose residues in alpha-D-galactosides, including galactose oligosaccharides, galactomannans and galactolipids.</text>
        <dbReference type="EC" id="3.2.1.22"/>
    </reaction>
</comment>
<comment type="caution">
    <text evidence="6">The sequence shown here is derived from an EMBL/GenBank/DDBJ whole genome shotgun (WGS) entry which is preliminary data.</text>
</comment>
<dbReference type="PANTHER" id="PTHR35273:SF2">
    <property type="entry name" value="ALPHA-GALACTOSIDASE"/>
    <property type="match status" value="1"/>
</dbReference>
<protein>
    <recommendedName>
        <fullName evidence="2">alpha-galactosidase</fullName>
        <ecNumber evidence="2">3.2.1.22</ecNumber>
    </recommendedName>
</protein>
<dbReference type="EC" id="3.2.1.22" evidence="2"/>
<keyword evidence="4" id="KW-0812">Transmembrane</keyword>
<evidence type="ECO:0000313" key="7">
    <source>
        <dbReference type="Proteomes" id="UP001629113"/>
    </source>
</evidence>
<evidence type="ECO:0000256" key="3">
    <source>
        <dbReference type="SAM" id="MobiDB-lite"/>
    </source>
</evidence>
<dbReference type="Proteomes" id="UP001629113">
    <property type="component" value="Unassembled WGS sequence"/>
</dbReference>
<dbReference type="InterPro" id="IPR013785">
    <property type="entry name" value="Aldolase_TIM"/>
</dbReference>
<sequence>MSSAHSHYPAKKLSIDSTADGKSSGHSKKFWILVSGGILTVIAIGLGVGLGVGLTQGGGGGGGDDGDSGSGSGDTNTPTTDLPPTNPNATVGTFWRPATADTWQIVLGYALNDTSPDVSVYDIDLFTNEASMIQQLHDQNRRVICYFSAGSYEDFRPDSSSFVSSDYAKPLDGWPGEYWINTKSSNVRDIMTKRLALAAEKGCDGVDPDNVDGYDNDTGLDLTPADAVDYLTFLAIGAHALNMSIGLKNSGQIVNATLDMMQWEINEQCVQYDECALFQPFIEAGKPVFGIEYPDSAPTVSESSKEAACAKNDPSTQGFSMVLKEMLLGNWMETC</sequence>
<feature type="domain" description="Glycoside-hydrolase family GH114 TIM-barrel" evidence="5">
    <location>
        <begin position="102"/>
        <end position="330"/>
    </location>
</feature>